<dbReference type="InterPro" id="IPR008920">
    <property type="entry name" value="TF_FadR/GntR_C"/>
</dbReference>
<dbReference type="InterPro" id="IPR000524">
    <property type="entry name" value="Tscrpt_reg_HTH_GntR"/>
</dbReference>
<evidence type="ECO:0000313" key="5">
    <source>
        <dbReference type="EMBL" id="GEK81591.1"/>
    </source>
</evidence>
<dbReference type="SMART" id="SM00895">
    <property type="entry name" value="FCD"/>
    <property type="match status" value="1"/>
</dbReference>
<dbReference type="PANTHER" id="PTHR43537">
    <property type="entry name" value="TRANSCRIPTIONAL REGULATOR, GNTR FAMILY"/>
    <property type="match status" value="1"/>
</dbReference>
<dbReference type="SUPFAM" id="SSF46785">
    <property type="entry name" value="Winged helix' DNA-binding domain"/>
    <property type="match status" value="1"/>
</dbReference>
<comment type="caution">
    <text evidence="5">The sequence shown here is derived from an EMBL/GenBank/DDBJ whole genome shotgun (WGS) entry which is preliminary data.</text>
</comment>
<dbReference type="SUPFAM" id="SSF48008">
    <property type="entry name" value="GntR ligand-binding domain-like"/>
    <property type="match status" value="1"/>
</dbReference>
<evidence type="ECO:0000256" key="2">
    <source>
        <dbReference type="ARBA" id="ARBA00023125"/>
    </source>
</evidence>
<organism evidence="5 6">
    <name type="scientific">Agrococcus baldri</name>
    <dbReference type="NCBI Taxonomy" id="153730"/>
    <lineage>
        <taxon>Bacteria</taxon>
        <taxon>Bacillati</taxon>
        <taxon>Actinomycetota</taxon>
        <taxon>Actinomycetes</taxon>
        <taxon>Micrococcales</taxon>
        <taxon>Microbacteriaceae</taxon>
        <taxon>Agrococcus</taxon>
    </lineage>
</organism>
<dbReference type="InterPro" id="IPR036388">
    <property type="entry name" value="WH-like_DNA-bd_sf"/>
</dbReference>
<dbReference type="GO" id="GO:0003700">
    <property type="term" value="F:DNA-binding transcription factor activity"/>
    <property type="evidence" value="ECO:0007669"/>
    <property type="project" value="InterPro"/>
</dbReference>
<dbReference type="Pfam" id="PF00392">
    <property type="entry name" value="GntR"/>
    <property type="match status" value="1"/>
</dbReference>
<reference evidence="5 6" key="1">
    <citation type="submission" date="2019-07" db="EMBL/GenBank/DDBJ databases">
        <title>Whole genome shotgun sequence of Agrococcus baldri NBRC 103055.</title>
        <authorList>
            <person name="Hosoyama A."/>
            <person name="Uohara A."/>
            <person name="Ohji S."/>
            <person name="Ichikawa N."/>
        </authorList>
    </citation>
    <scope>NUCLEOTIDE SEQUENCE [LARGE SCALE GENOMIC DNA]</scope>
    <source>
        <strain evidence="5 6">NBRC 103055</strain>
    </source>
</reference>
<dbReference type="AlphaFoldDB" id="A0AA87RF64"/>
<evidence type="ECO:0000259" key="4">
    <source>
        <dbReference type="PROSITE" id="PS50949"/>
    </source>
</evidence>
<dbReference type="SMART" id="SM00345">
    <property type="entry name" value="HTH_GNTR"/>
    <property type="match status" value="1"/>
</dbReference>
<dbReference type="Gene3D" id="1.20.120.530">
    <property type="entry name" value="GntR ligand-binding domain-like"/>
    <property type="match status" value="1"/>
</dbReference>
<keyword evidence="1" id="KW-0805">Transcription regulation</keyword>
<proteinExistence type="predicted"/>
<dbReference type="EMBL" id="BJUU01000032">
    <property type="protein sequence ID" value="GEK81591.1"/>
    <property type="molecule type" value="Genomic_DNA"/>
</dbReference>
<keyword evidence="2" id="KW-0238">DNA-binding</keyword>
<evidence type="ECO:0000256" key="1">
    <source>
        <dbReference type="ARBA" id="ARBA00023015"/>
    </source>
</evidence>
<dbReference type="PRINTS" id="PR00035">
    <property type="entry name" value="HTHGNTR"/>
</dbReference>
<dbReference type="Proteomes" id="UP000321749">
    <property type="component" value="Unassembled WGS sequence"/>
</dbReference>
<name>A0AA87RF64_9MICO</name>
<gene>
    <name evidence="5" type="ORF">ABA31_29420</name>
</gene>
<keyword evidence="3" id="KW-0804">Transcription</keyword>
<dbReference type="PROSITE" id="PS50949">
    <property type="entry name" value="HTH_GNTR"/>
    <property type="match status" value="1"/>
</dbReference>
<feature type="domain" description="HTH gntR-type" evidence="4">
    <location>
        <begin position="10"/>
        <end position="77"/>
    </location>
</feature>
<dbReference type="PANTHER" id="PTHR43537:SF45">
    <property type="entry name" value="GNTR FAMILY REGULATORY PROTEIN"/>
    <property type="match status" value="1"/>
</dbReference>
<dbReference type="GO" id="GO:0003677">
    <property type="term" value="F:DNA binding"/>
    <property type="evidence" value="ECO:0007669"/>
    <property type="project" value="UniProtKB-KW"/>
</dbReference>
<dbReference type="InterPro" id="IPR036390">
    <property type="entry name" value="WH_DNA-bd_sf"/>
</dbReference>
<dbReference type="CDD" id="cd07377">
    <property type="entry name" value="WHTH_GntR"/>
    <property type="match status" value="1"/>
</dbReference>
<evidence type="ECO:0000256" key="3">
    <source>
        <dbReference type="ARBA" id="ARBA00023163"/>
    </source>
</evidence>
<dbReference type="Pfam" id="PF07729">
    <property type="entry name" value="FCD"/>
    <property type="match status" value="1"/>
</dbReference>
<keyword evidence="6" id="KW-1185">Reference proteome</keyword>
<accession>A0AA87RF64</accession>
<dbReference type="InterPro" id="IPR011711">
    <property type="entry name" value="GntR_C"/>
</dbReference>
<evidence type="ECO:0000313" key="6">
    <source>
        <dbReference type="Proteomes" id="UP000321749"/>
    </source>
</evidence>
<dbReference type="RefSeq" id="WP_146797447.1">
    <property type="nucleotide sequence ID" value="NZ_BJUU01000032.1"/>
</dbReference>
<sequence length="221" mass="23630">MTDDGRQGTALAGTTLADALRTQIIDGAFAPGERLSEAALAERLDVSRNTLREAFRVLAQVGLVEHVPHRGVSVASPRTADVVDIYRARRQIECGVLREASALHPGVAGMRAALEQAEAALADADWAGVGSANMRFHAALVSLADSPRLSRAHEQLAAELRLAFLAIDDPEALHRPFVEKNRAVLVALEGDGPAAAAEELERYLIDSERRVLGAFSRLGRG</sequence>
<dbReference type="Gene3D" id="1.10.10.10">
    <property type="entry name" value="Winged helix-like DNA-binding domain superfamily/Winged helix DNA-binding domain"/>
    <property type="match status" value="1"/>
</dbReference>
<protein>
    <submittedName>
        <fullName evidence="5">GntR family transcriptional regulator</fullName>
    </submittedName>
</protein>